<evidence type="ECO:0000313" key="2">
    <source>
        <dbReference type="Proteomes" id="UP000186922"/>
    </source>
</evidence>
<dbReference type="Proteomes" id="UP000186922">
    <property type="component" value="Unassembled WGS sequence"/>
</dbReference>
<gene>
    <name evidence="1" type="primary">RvY_01715-1</name>
    <name evidence="1" type="synonym">RvY_01715.1</name>
    <name evidence="1" type="ORF">RvY_01715</name>
</gene>
<comment type="caution">
    <text evidence="1">The sequence shown here is derived from an EMBL/GenBank/DDBJ whole genome shotgun (WGS) entry which is preliminary data.</text>
</comment>
<dbReference type="EMBL" id="BDGG01000001">
    <property type="protein sequence ID" value="GAU89127.1"/>
    <property type="molecule type" value="Genomic_DNA"/>
</dbReference>
<accession>A0A1D1UPC5</accession>
<organism evidence="1 2">
    <name type="scientific">Ramazzottius varieornatus</name>
    <name type="common">Water bear</name>
    <name type="synonym">Tardigrade</name>
    <dbReference type="NCBI Taxonomy" id="947166"/>
    <lineage>
        <taxon>Eukaryota</taxon>
        <taxon>Metazoa</taxon>
        <taxon>Ecdysozoa</taxon>
        <taxon>Tardigrada</taxon>
        <taxon>Eutardigrada</taxon>
        <taxon>Parachela</taxon>
        <taxon>Hypsibioidea</taxon>
        <taxon>Ramazzottiidae</taxon>
        <taxon>Ramazzottius</taxon>
    </lineage>
</organism>
<dbReference type="AlphaFoldDB" id="A0A1D1UPC5"/>
<protein>
    <submittedName>
        <fullName evidence="1">Uncharacterized protein</fullName>
    </submittedName>
</protein>
<sequence length="194" mass="20133">MTKTSEVSTLPVLYQQYSIPPVFESVHCPYRSFVSSSKSPDILLGLPLLEDTISNGKPEIYSPGFNCLHYHLSKYISPTTAANSTAQGGGISMSVAHDPHNLRNPVNFADTVSMGFGMSAPGIKQSNSIGSSNTIGNGKAFGSSVGGANRRGVFGGGDANTRVASPHGQGKAITNNMAWQDSTGNAMGHGSAIG</sequence>
<name>A0A1D1UPC5_RAMVA</name>
<reference evidence="1 2" key="1">
    <citation type="journal article" date="2016" name="Nat. Commun.">
        <title>Extremotolerant tardigrade genome and improved radiotolerance of human cultured cells by tardigrade-unique protein.</title>
        <authorList>
            <person name="Hashimoto T."/>
            <person name="Horikawa D.D."/>
            <person name="Saito Y."/>
            <person name="Kuwahara H."/>
            <person name="Kozuka-Hata H."/>
            <person name="Shin-I T."/>
            <person name="Minakuchi Y."/>
            <person name="Ohishi K."/>
            <person name="Motoyama A."/>
            <person name="Aizu T."/>
            <person name="Enomoto A."/>
            <person name="Kondo K."/>
            <person name="Tanaka S."/>
            <person name="Hara Y."/>
            <person name="Koshikawa S."/>
            <person name="Sagara H."/>
            <person name="Miura T."/>
            <person name="Yokobori S."/>
            <person name="Miyagawa K."/>
            <person name="Suzuki Y."/>
            <person name="Kubo T."/>
            <person name="Oyama M."/>
            <person name="Kohara Y."/>
            <person name="Fujiyama A."/>
            <person name="Arakawa K."/>
            <person name="Katayama T."/>
            <person name="Toyoda A."/>
            <person name="Kunieda T."/>
        </authorList>
    </citation>
    <scope>NUCLEOTIDE SEQUENCE [LARGE SCALE GENOMIC DNA]</scope>
    <source>
        <strain evidence="1 2">YOKOZUNA-1</strain>
    </source>
</reference>
<evidence type="ECO:0000313" key="1">
    <source>
        <dbReference type="EMBL" id="GAU89127.1"/>
    </source>
</evidence>
<keyword evidence="2" id="KW-1185">Reference proteome</keyword>
<proteinExistence type="predicted"/>